<evidence type="ECO:0000313" key="2">
    <source>
        <dbReference type="Proteomes" id="UP000095287"/>
    </source>
</evidence>
<protein>
    <submittedName>
        <fullName evidence="3">RPOL9 domain-containing protein</fullName>
    </submittedName>
</protein>
<evidence type="ECO:0000256" key="1">
    <source>
        <dbReference type="SAM" id="MobiDB-lite"/>
    </source>
</evidence>
<feature type="region of interest" description="Disordered" evidence="1">
    <location>
        <begin position="41"/>
        <end position="84"/>
    </location>
</feature>
<feature type="compositionally biased region" description="Acidic residues" evidence="1">
    <location>
        <begin position="55"/>
        <end position="73"/>
    </location>
</feature>
<name>A0A1I8AWG1_9BILA</name>
<proteinExistence type="predicted"/>
<accession>A0A1I8AWG1</accession>
<keyword evidence="2" id="KW-1185">Reference proteome</keyword>
<evidence type="ECO:0000313" key="3">
    <source>
        <dbReference type="WBParaSite" id="L893_g9898.t1"/>
    </source>
</evidence>
<dbReference type="Proteomes" id="UP000095287">
    <property type="component" value="Unplaced"/>
</dbReference>
<reference evidence="3" key="1">
    <citation type="submission" date="2016-11" db="UniProtKB">
        <authorList>
            <consortium name="WormBaseParasite"/>
        </authorList>
    </citation>
    <scope>IDENTIFICATION</scope>
</reference>
<organism evidence="2 3">
    <name type="scientific">Steinernema glaseri</name>
    <dbReference type="NCBI Taxonomy" id="37863"/>
    <lineage>
        <taxon>Eukaryota</taxon>
        <taxon>Metazoa</taxon>
        <taxon>Ecdysozoa</taxon>
        <taxon>Nematoda</taxon>
        <taxon>Chromadorea</taxon>
        <taxon>Rhabditida</taxon>
        <taxon>Tylenchina</taxon>
        <taxon>Panagrolaimomorpha</taxon>
        <taxon>Strongyloidoidea</taxon>
        <taxon>Steinernematidae</taxon>
        <taxon>Steinernema</taxon>
    </lineage>
</organism>
<dbReference type="AlphaFoldDB" id="A0A1I8AWG1"/>
<dbReference type="WBParaSite" id="L893_g9898.t1">
    <property type="protein sequence ID" value="L893_g9898.t1"/>
    <property type="gene ID" value="L893_g9898"/>
</dbReference>
<sequence length="141" mass="16387">MSQSNIIVQCEDCDEFFDCVKLKKRMVDKPFYCLGCKETRKKTGEAKKAKKKPEEAEETEEAKQPEEEEEPEEQGGKKRKVGEVDEDADFRMFEPLPETSAEYVAQLKRMAARILRQLGYHFLLPALEEVDVSEDFAWDDE</sequence>